<gene>
    <name evidence="2" type="ORF">BDV98DRAFT_564680</name>
</gene>
<feature type="region of interest" description="Disordered" evidence="1">
    <location>
        <begin position="64"/>
        <end position="101"/>
    </location>
</feature>
<feature type="compositionally biased region" description="Basic and acidic residues" evidence="1">
    <location>
        <begin position="91"/>
        <end position="101"/>
    </location>
</feature>
<dbReference type="EMBL" id="ML178820">
    <property type="protein sequence ID" value="TFL03712.1"/>
    <property type="molecule type" value="Genomic_DNA"/>
</dbReference>
<protein>
    <submittedName>
        <fullName evidence="2">Uncharacterized protein</fullName>
    </submittedName>
</protein>
<name>A0A5C3QPE9_9AGAR</name>
<organism evidence="2 3">
    <name type="scientific">Pterulicium gracile</name>
    <dbReference type="NCBI Taxonomy" id="1884261"/>
    <lineage>
        <taxon>Eukaryota</taxon>
        <taxon>Fungi</taxon>
        <taxon>Dikarya</taxon>
        <taxon>Basidiomycota</taxon>
        <taxon>Agaricomycotina</taxon>
        <taxon>Agaricomycetes</taxon>
        <taxon>Agaricomycetidae</taxon>
        <taxon>Agaricales</taxon>
        <taxon>Pleurotineae</taxon>
        <taxon>Pterulaceae</taxon>
        <taxon>Pterulicium</taxon>
    </lineage>
</organism>
<proteinExistence type="predicted"/>
<evidence type="ECO:0000313" key="2">
    <source>
        <dbReference type="EMBL" id="TFL03712.1"/>
    </source>
</evidence>
<keyword evidence="3" id="KW-1185">Reference proteome</keyword>
<dbReference type="Proteomes" id="UP000305067">
    <property type="component" value="Unassembled WGS sequence"/>
</dbReference>
<feature type="non-terminal residue" evidence="2">
    <location>
        <position position="101"/>
    </location>
</feature>
<feature type="non-terminal residue" evidence="2">
    <location>
        <position position="1"/>
    </location>
</feature>
<sequence>MYLLFLSRNWVVGSWTSGRPANWQSSTTYLCLLTRTRSRRGTRCLSLLSHATVNATILQPVRSIRDPTASGKPKESATLQIEFPHKAKGTRSREKLHRENR</sequence>
<reference evidence="2 3" key="1">
    <citation type="journal article" date="2019" name="Nat. Ecol. Evol.">
        <title>Megaphylogeny resolves global patterns of mushroom evolution.</title>
        <authorList>
            <person name="Varga T."/>
            <person name="Krizsan K."/>
            <person name="Foldi C."/>
            <person name="Dima B."/>
            <person name="Sanchez-Garcia M."/>
            <person name="Sanchez-Ramirez S."/>
            <person name="Szollosi G.J."/>
            <person name="Szarkandi J.G."/>
            <person name="Papp V."/>
            <person name="Albert L."/>
            <person name="Andreopoulos W."/>
            <person name="Angelini C."/>
            <person name="Antonin V."/>
            <person name="Barry K.W."/>
            <person name="Bougher N.L."/>
            <person name="Buchanan P."/>
            <person name="Buyck B."/>
            <person name="Bense V."/>
            <person name="Catcheside P."/>
            <person name="Chovatia M."/>
            <person name="Cooper J."/>
            <person name="Damon W."/>
            <person name="Desjardin D."/>
            <person name="Finy P."/>
            <person name="Geml J."/>
            <person name="Haridas S."/>
            <person name="Hughes K."/>
            <person name="Justo A."/>
            <person name="Karasinski D."/>
            <person name="Kautmanova I."/>
            <person name="Kiss B."/>
            <person name="Kocsube S."/>
            <person name="Kotiranta H."/>
            <person name="LaButti K.M."/>
            <person name="Lechner B.E."/>
            <person name="Liimatainen K."/>
            <person name="Lipzen A."/>
            <person name="Lukacs Z."/>
            <person name="Mihaltcheva S."/>
            <person name="Morgado L.N."/>
            <person name="Niskanen T."/>
            <person name="Noordeloos M.E."/>
            <person name="Ohm R.A."/>
            <person name="Ortiz-Santana B."/>
            <person name="Ovrebo C."/>
            <person name="Racz N."/>
            <person name="Riley R."/>
            <person name="Savchenko A."/>
            <person name="Shiryaev A."/>
            <person name="Soop K."/>
            <person name="Spirin V."/>
            <person name="Szebenyi C."/>
            <person name="Tomsovsky M."/>
            <person name="Tulloss R.E."/>
            <person name="Uehling J."/>
            <person name="Grigoriev I.V."/>
            <person name="Vagvolgyi C."/>
            <person name="Papp T."/>
            <person name="Martin F.M."/>
            <person name="Miettinen O."/>
            <person name="Hibbett D.S."/>
            <person name="Nagy L.G."/>
        </authorList>
    </citation>
    <scope>NUCLEOTIDE SEQUENCE [LARGE SCALE GENOMIC DNA]</scope>
    <source>
        <strain evidence="2 3">CBS 309.79</strain>
    </source>
</reference>
<dbReference type="AlphaFoldDB" id="A0A5C3QPE9"/>
<evidence type="ECO:0000256" key="1">
    <source>
        <dbReference type="SAM" id="MobiDB-lite"/>
    </source>
</evidence>
<evidence type="ECO:0000313" key="3">
    <source>
        <dbReference type="Proteomes" id="UP000305067"/>
    </source>
</evidence>
<accession>A0A5C3QPE9</accession>